<evidence type="ECO:0000256" key="9">
    <source>
        <dbReference type="ARBA" id="ARBA00022605"/>
    </source>
</evidence>
<keyword evidence="22" id="KW-1185">Reference proteome</keyword>
<dbReference type="InterPro" id="IPR013115">
    <property type="entry name" value="HisG_C"/>
</dbReference>
<keyword evidence="16 18" id="KW-0368">Histidine biosynthesis</keyword>
<sequence length="292" mass="32276">MSERILKLGIPAGSLKDSTAELFDRAGYKIKFSSRSYFPTVNDDEIECMLIRAQEMARYVANGILDAGITGHDWVLETNADVHEVCELVFSKVSRRPVRWVLCVPEDSDIKTVKDLEGKRIATEAVGLTTNYLKQHGVNAEVEFSWGATEVKPPKLADAIVEVTETGSSLRANNLRILDEVIQSTTRFIANPKSYADEWTKNKIDNIALMLQSCLAAEGKVGLMMNVHREQLDAVVDILPALQTPTVSHLSDPDWIAVNTIVEEKLVRTAVPQLKAAGAKGIVEYPISKIID</sequence>
<reference evidence="21 22" key="1">
    <citation type="journal article" date="2016" name="Front. Microbiol.">
        <title>Fuerstia marisgermanicae gen. nov., sp. nov., an Unusual Member of the Phylum Planctomycetes from the German Wadden Sea.</title>
        <authorList>
            <person name="Kohn T."/>
            <person name="Heuer A."/>
            <person name="Jogler M."/>
            <person name="Vollmers J."/>
            <person name="Boedeker C."/>
            <person name="Bunk B."/>
            <person name="Rast P."/>
            <person name="Borchert D."/>
            <person name="Glockner I."/>
            <person name="Freese H.M."/>
            <person name="Klenk H.P."/>
            <person name="Overmann J."/>
            <person name="Kaster A.K."/>
            <person name="Rohde M."/>
            <person name="Wiegand S."/>
            <person name="Jogler C."/>
        </authorList>
    </citation>
    <scope>NUCLEOTIDE SEQUENCE [LARGE SCALE GENOMIC DNA]</scope>
    <source>
        <strain evidence="21 22">NH11</strain>
    </source>
</reference>
<evidence type="ECO:0000256" key="5">
    <source>
        <dbReference type="ARBA" id="ARBA00007955"/>
    </source>
</evidence>
<dbReference type="OrthoDB" id="9801867at2"/>
<name>A0A1P8WE79_9PLAN</name>
<keyword evidence="9 18" id="KW-0028">Amino-acid biosynthesis</keyword>
<evidence type="ECO:0000256" key="3">
    <source>
        <dbReference type="ARBA" id="ARBA00004496"/>
    </source>
</evidence>
<dbReference type="SUPFAM" id="SSF54913">
    <property type="entry name" value="GlnB-like"/>
    <property type="match status" value="1"/>
</dbReference>
<comment type="activity regulation">
    <text evidence="18">Feedback inhibited by histidine.</text>
</comment>
<dbReference type="UniPathway" id="UPA00031">
    <property type="reaction ID" value="UER00006"/>
</dbReference>
<keyword evidence="14 18" id="KW-0067">ATP-binding</keyword>
<keyword evidence="11 18" id="KW-0808">Transferase</keyword>
<gene>
    <name evidence="18 21" type="primary">hisG</name>
    <name evidence="21" type="ORF">Fuma_01972</name>
</gene>
<evidence type="ECO:0000256" key="2">
    <source>
        <dbReference type="ARBA" id="ARBA00001946"/>
    </source>
</evidence>
<dbReference type="RefSeq" id="WP_077023992.1">
    <property type="nucleotide sequence ID" value="NZ_CP017641.1"/>
</dbReference>
<comment type="similarity">
    <text evidence="5 18">Belongs to the ATP phosphoribosyltransferase family. Long subfamily.</text>
</comment>
<evidence type="ECO:0000313" key="22">
    <source>
        <dbReference type="Proteomes" id="UP000187735"/>
    </source>
</evidence>
<dbReference type="FunFam" id="3.30.70.120:FF:000002">
    <property type="entry name" value="ATP phosphoribosyltransferase"/>
    <property type="match status" value="1"/>
</dbReference>
<organism evidence="21 22">
    <name type="scientific">Fuerstiella marisgermanici</name>
    <dbReference type="NCBI Taxonomy" id="1891926"/>
    <lineage>
        <taxon>Bacteria</taxon>
        <taxon>Pseudomonadati</taxon>
        <taxon>Planctomycetota</taxon>
        <taxon>Planctomycetia</taxon>
        <taxon>Planctomycetales</taxon>
        <taxon>Planctomycetaceae</taxon>
        <taxon>Fuerstiella</taxon>
    </lineage>
</organism>
<comment type="catalytic activity">
    <reaction evidence="1 18">
        <text>1-(5-phospho-beta-D-ribosyl)-ATP + diphosphate = 5-phospho-alpha-D-ribose 1-diphosphate + ATP</text>
        <dbReference type="Rhea" id="RHEA:18473"/>
        <dbReference type="ChEBI" id="CHEBI:30616"/>
        <dbReference type="ChEBI" id="CHEBI:33019"/>
        <dbReference type="ChEBI" id="CHEBI:58017"/>
        <dbReference type="ChEBI" id="CHEBI:73183"/>
        <dbReference type="EC" id="2.4.2.17"/>
    </reaction>
</comment>
<dbReference type="InterPro" id="IPR013820">
    <property type="entry name" value="ATP_PRibTrfase_cat"/>
</dbReference>
<keyword evidence="12 18" id="KW-0479">Metal-binding</keyword>
<keyword evidence="8 18" id="KW-0963">Cytoplasm</keyword>
<dbReference type="AlphaFoldDB" id="A0A1P8WE79"/>
<dbReference type="InterPro" id="IPR011322">
    <property type="entry name" value="N-reg_PII-like_a/b"/>
</dbReference>
<accession>A0A1P8WE79</accession>
<dbReference type="EMBL" id="CP017641">
    <property type="protein sequence ID" value="APZ92361.1"/>
    <property type="molecule type" value="Genomic_DNA"/>
</dbReference>
<protein>
    <recommendedName>
        <fullName evidence="7 18">ATP phosphoribosyltransferase</fullName>
        <shortName evidence="18">ATP-PRT</shortName>
        <shortName evidence="18">ATP-PRTase</shortName>
        <ecNumber evidence="6 18">2.4.2.17</ecNumber>
    </recommendedName>
</protein>
<evidence type="ECO:0000256" key="16">
    <source>
        <dbReference type="ARBA" id="ARBA00023102"/>
    </source>
</evidence>
<dbReference type="GO" id="GO:0000287">
    <property type="term" value="F:magnesium ion binding"/>
    <property type="evidence" value="ECO:0007669"/>
    <property type="project" value="UniProtKB-UniRule"/>
</dbReference>
<evidence type="ECO:0000259" key="20">
    <source>
        <dbReference type="Pfam" id="PF08029"/>
    </source>
</evidence>
<evidence type="ECO:0000256" key="1">
    <source>
        <dbReference type="ARBA" id="ARBA00000915"/>
    </source>
</evidence>
<evidence type="ECO:0000256" key="17">
    <source>
        <dbReference type="ARBA" id="ARBA00024861"/>
    </source>
</evidence>
<evidence type="ECO:0000256" key="14">
    <source>
        <dbReference type="ARBA" id="ARBA00022840"/>
    </source>
</evidence>
<feature type="domain" description="ATP phosphoribosyltransferase catalytic" evidence="19">
    <location>
        <begin position="52"/>
        <end position="212"/>
    </location>
</feature>
<dbReference type="PANTHER" id="PTHR21403:SF10">
    <property type="entry name" value="ATP PHOSPHORIBOSYLTRANSFERASE"/>
    <property type="match status" value="1"/>
</dbReference>
<keyword evidence="13 18" id="KW-0547">Nucleotide-binding</keyword>
<dbReference type="EC" id="2.4.2.17" evidence="6 18"/>
<dbReference type="InterPro" id="IPR001348">
    <property type="entry name" value="ATP_PRibTrfase_HisG"/>
</dbReference>
<dbReference type="SUPFAM" id="SSF53850">
    <property type="entry name" value="Periplasmic binding protein-like II"/>
    <property type="match status" value="1"/>
</dbReference>
<dbReference type="GO" id="GO:0005737">
    <property type="term" value="C:cytoplasm"/>
    <property type="evidence" value="ECO:0007669"/>
    <property type="project" value="UniProtKB-SubCell"/>
</dbReference>
<proteinExistence type="inferred from homology"/>
<dbReference type="Pfam" id="PF08029">
    <property type="entry name" value="HisG_C"/>
    <property type="match status" value="1"/>
</dbReference>
<comment type="function">
    <text evidence="17 18">Catalyzes the condensation of ATP and 5-phosphoribose 1-diphosphate to form N'-(5'-phosphoribosyl)-ATP (PR-ATP). Has a crucial role in the pathway because the rate of histidine biosynthesis seems to be controlled primarily by regulation of HisG enzymatic activity.</text>
</comment>
<evidence type="ECO:0000259" key="19">
    <source>
        <dbReference type="Pfam" id="PF01634"/>
    </source>
</evidence>
<evidence type="ECO:0000313" key="21">
    <source>
        <dbReference type="EMBL" id="APZ92361.1"/>
    </source>
</evidence>
<dbReference type="InterPro" id="IPR020621">
    <property type="entry name" value="ATP-PRT_HisG_long"/>
</dbReference>
<dbReference type="NCBIfam" id="TIGR00070">
    <property type="entry name" value="hisG"/>
    <property type="match status" value="1"/>
</dbReference>
<dbReference type="GO" id="GO:0005524">
    <property type="term" value="F:ATP binding"/>
    <property type="evidence" value="ECO:0007669"/>
    <property type="project" value="UniProtKB-KW"/>
</dbReference>
<evidence type="ECO:0000256" key="4">
    <source>
        <dbReference type="ARBA" id="ARBA00004667"/>
    </source>
</evidence>
<evidence type="ECO:0000256" key="6">
    <source>
        <dbReference type="ARBA" id="ARBA00011946"/>
    </source>
</evidence>
<keyword evidence="15 18" id="KW-0460">Magnesium</keyword>
<dbReference type="HAMAP" id="MF_00079">
    <property type="entry name" value="HisG_Long"/>
    <property type="match status" value="1"/>
</dbReference>
<comment type="pathway">
    <text evidence="4 18">Amino-acid biosynthesis; L-histidine biosynthesis; L-histidine from 5-phospho-alpha-D-ribose 1-diphosphate: step 1/9.</text>
</comment>
<comment type="subcellular location">
    <subcellularLocation>
        <location evidence="3 18">Cytoplasm</location>
    </subcellularLocation>
</comment>
<dbReference type="Gene3D" id="3.40.190.10">
    <property type="entry name" value="Periplasmic binding protein-like II"/>
    <property type="match status" value="2"/>
</dbReference>
<evidence type="ECO:0000256" key="13">
    <source>
        <dbReference type="ARBA" id="ARBA00022741"/>
    </source>
</evidence>
<dbReference type="InterPro" id="IPR015867">
    <property type="entry name" value="N-reg_PII/ATP_PRibTrfase_C"/>
</dbReference>
<evidence type="ECO:0000256" key="18">
    <source>
        <dbReference type="HAMAP-Rule" id="MF_00079"/>
    </source>
</evidence>
<dbReference type="STRING" id="1891926.Fuma_01972"/>
<dbReference type="Gene3D" id="3.30.70.120">
    <property type="match status" value="1"/>
</dbReference>
<dbReference type="Pfam" id="PF01634">
    <property type="entry name" value="HisG"/>
    <property type="match status" value="1"/>
</dbReference>
<evidence type="ECO:0000256" key="12">
    <source>
        <dbReference type="ARBA" id="ARBA00022723"/>
    </source>
</evidence>
<dbReference type="Proteomes" id="UP000187735">
    <property type="component" value="Chromosome"/>
</dbReference>
<dbReference type="KEGG" id="fmr:Fuma_01972"/>
<comment type="cofactor">
    <cofactor evidence="2 18">
        <name>Mg(2+)</name>
        <dbReference type="ChEBI" id="CHEBI:18420"/>
    </cofactor>
</comment>
<dbReference type="NCBIfam" id="TIGR03455">
    <property type="entry name" value="HisG_C-term"/>
    <property type="match status" value="1"/>
</dbReference>
<dbReference type="PANTHER" id="PTHR21403">
    <property type="entry name" value="ATP PHOSPHORIBOSYLTRANSFERASE ATP-PRTASE"/>
    <property type="match status" value="1"/>
</dbReference>
<keyword evidence="10 18" id="KW-0328">Glycosyltransferase</keyword>
<dbReference type="CDD" id="cd13593">
    <property type="entry name" value="PBP2_HisGL3"/>
    <property type="match status" value="1"/>
</dbReference>
<evidence type="ECO:0000256" key="11">
    <source>
        <dbReference type="ARBA" id="ARBA00022679"/>
    </source>
</evidence>
<feature type="domain" description="Histidine biosynthesis HisG C-terminal" evidence="20">
    <location>
        <begin position="217"/>
        <end position="289"/>
    </location>
</feature>
<dbReference type="GO" id="GO:0000105">
    <property type="term" value="P:L-histidine biosynthetic process"/>
    <property type="evidence" value="ECO:0007669"/>
    <property type="project" value="UniProtKB-UniRule"/>
</dbReference>
<evidence type="ECO:0000256" key="7">
    <source>
        <dbReference type="ARBA" id="ARBA00020998"/>
    </source>
</evidence>
<evidence type="ECO:0000256" key="10">
    <source>
        <dbReference type="ARBA" id="ARBA00022676"/>
    </source>
</evidence>
<dbReference type="GO" id="GO:0003879">
    <property type="term" value="F:ATP phosphoribosyltransferase activity"/>
    <property type="evidence" value="ECO:0007669"/>
    <property type="project" value="UniProtKB-UniRule"/>
</dbReference>
<evidence type="ECO:0000256" key="15">
    <source>
        <dbReference type="ARBA" id="ARBA00022842"/>
    </source>
</evidence>
<evidence type="ECO:0000256" key="8">
    <source>
        <dbReference type="ARBA" id="ARBA00022490"/>
    </source>
</evidence>